<comment type="caution">
    <text evidence="4">The sequence shown here is derived from an EMBL/GenBank/DDBJ whole genome shotgun (WGS) entry which is preliminary data.</text>
</comment>
<evidence type="ECO:0000259" key="3">
    <source>
        <dbReference type="Pfam" id="PF00724"/>
    </source>
</evidence>
<evidence type="ECO:0000256" key="2">
    <source>
        <dbReference type="ARBA" id="ARBA00023002"/>
    </source>
</evidence>
<sequence length="152" mass="16274">MTQKSSDFALQPFRVAGLTLRNRIVKAATFEGRTPNGQPGPDLTEFHARIARGGTALSTVSYCTVSPDARTFADQMYLHEAVFEPMVALASAVHAEGGAVSGQLAHCGAFKRSAPVESPRPLGPSRCINQYGLLSGIPRNQRAASLRAAHRR</sequence>
<organism evidence="4 5">
    <name type="scientific">Undibacterium arcticum</name>
    <dbReference type="NCBI Taxonomy" id="1762892"/>
    <lineage>
        <taxon>Bacteria</taxon>
        <taxon>Pseudomonadati</taxon>
        <taxon>Pseudomonadota</taxon>
        <taxon>Betaproteobacteria</taxon>
        <taxon>Burkholderiales</taxon>
        <taxon>Oxalobacteraceae</taxon>
        <taxon>Undibacterium</taxon>
    </lineage>
</organism>
<gene>
    <name evidence="4" type="ORF">ACFOFO_01225</name>
</gene>
<dbReference type="EMBL" id="JBHRTP010000003">
    <property type="protein sequence ID" value="MFC3106593.1"/>
    <property type="molecule type" value="Genomic_DNA"/>
</dbReference>
<dbReference type="Proteomes" id="UP001595530">
    <property type="component" value="Unassembled WGS sequence"/>
</dbReference>
<dbReference type="PANTHER" id="PTHR43656">
    <property type="entry name" value="BINDING OXIDOREDUCTASE, PUTATIVE (AFU_ORTHOLOGUE AFUA_2G08260)-RELATED"/>
    <property type="match status" value="1"/>
</dbReference>
<reference evidence="5" key="1">
    <citation type="journal article" date="2019" name="Int. J. Syst. Evol. Microbiol.">
        <title>The Global Catalogue of Microorganisms (GCM) 10K type strain sequencing project: providing services to taxonomists for standard genome sequencing and annotation.</title>
        <authorList>
            <consortium name="The Broad Institute Genomics Platform"/>
            <consortium name="The Broad Institute Genome Sequencing Center for Infectious Disease"/>
            <person name="Wu L."/>
            <person name="Ma J."/>
        </authorList>
    </citation>
    <scope>NUCLEOTIDE SEQUENCE [LARGE SCALE GENOMIC DNA]</scope>
    <source>
        <strain evidence="5">KCTC 42986</strain>
    </source>
</reference>
<dbReference type="PANTHER" id="PTHR43656:SF2">
    <property type="entry name" value="BINDING OXIDOREDUCTASE, PUTATIVE (AFU_ORTHOLOGUE AFUA_2G08260)-RELATED"/>
    <property type="match status" value="1"/>
</dbReference>
<evidence type="ECO:0000256" key="1">
    <source>
        <dbReference type="ARBA" id="ARBA00022630"/>
    </source>
</evidence>
<keyword evidence="2" id="KW-0560">Oxidoreductase</keyword>
<keyword evidence="1" id="KW-0285">Flavoprotein</keyword>
<dbReference type="InterPro" id="IPR013785">
    <property type="entry name" value="Aldolase_TIM"/>
</dbReference>
<evidence type="ECO:0000313" key="5">
    <source>
        <dbReference type="Proteomes" id="UP001595530"/>
    </source>
</evidence>
<feature type="domain" description="NADH:flavin oxidoreductase/NADH oxidase N-terminal" evidence="3">
    <location>
        <begin position="11"/>
        <end position="113"/>
    </location>
</feature>
<keyword evidence="5" id="KW-1185">Reference proteome</keyword>
<protein>
    <recommendedName>
        <fullName evidence="3">NADH:flavin oxidoreductase/NADH oxidase N-terminal domain-containing protein</fullName>
    </recommendedName>
</protein>
<dbReference type="Pfam" id="PF00724">
    <property type="entry name" value="Oxidored_FMN"/>
    <property type="match status" value="1"/>
</dbReference>
<dbReference type="Gene3D" id="3.20.20.70">
    <property type="entry name" value="Aldolase class I"/>
    <property type="match status" value="1"/>
</dbReference>
<dbReference type="InterPro" id="IPR001155">
    <property type="entry name" value="OxRdtase_FMN_N"/>
</dbReference>
<proteinExistence type="predicted"/>
<dbReference type="SUPFAM" id="SSF51395">
    <property type="entry name" value="FMN-linked oxidoreductases"/>
    <property type="match status" value="1"/>
</dbReference>
<evidence type="ECO:0000313" key="4">
    <source>
        <dbReference type="EMBL" id="MFC3106593.1"/>
    </source>
</evidence>
<dbReference type="InterPro" id="IPR051799">
    <property type="entry name" value="NADH_flavin_oxidoreductase"/>
</dbReference>
<dbReference type="RefSeq" id="WP_390325087.1">
    <property type="nucleotide sequence ID" value="NZ_JBHRTP010000003.1"/>
</dbReference>
<name>A0ABV7EUY8_9BURK</name>
<accession>A0ABV7EUY8</accession>